<protein>
    <recommendedName>
        <fullName evidence="1">non-specific serine/threonine protein kinase</fullName>
        <ecNumber evidence="1">2.7.11.1</ecNumber>
    </recommendedName>
</protein>
<dbReference type="OrthoDB" id="3673723at2759"/>
<dbReference type="SUPFAM" id="SSF56112">
    <property type="entry name" value="Protein kinase-like (PK-like)"/>
    <property type="match status" value="1"/>
</dbReference>
<dbReference type="PROSITE" id="PS50011">
    <property type="entry name" value="PROTEIN_KINASE_DOM"/>
    <property type="match status" value="1"/>
</dbReference>
<dbReference type="PANTHER" id="PTHR43671:SF13">
    <property type="entry name" value="SERINE_THREONINE-PROTEIN KINASE NEK2"/>
    <property type="match status" value="1"/>
</dbReference>
<dbReference type="EC" id="2.7.11.1" evidence="1"/>
<gene>
    <name evidence="8" type="ORF">T440DRAFT_522521</name>
</gene>
<evidence type="ECO:0000256" key="2">
    <source>
        <dbReference type="ARBA" id="ARBA00022679"/>
    </source>
</evidence>
<feature type="region of interest" description="Disordered" evidence="6">
    <location>
        <begin position="82"/>
        <end position="124"/>
    </location>
</feature>
<dbReference type="Proteomes" id="UP000799423">
    <property type="component" value="Unassembled WGS sequence"/>
</dbReference>
<sequence length="690" mass="79917">MPPKTKKGAAAGRYKFARDYYKAACRPRIKELRDDWSKAQIEGTLAWLWRHASDDVIRNCEDLQKAKSYDLPTVDDNIIPEQSKVATDEAPVAEEPTATPSSDRGLEPAQARPPGISPDDDLPARLRKRRAMNTTSFTYMPPFTDLDDDLPVFCGVEKRLSSRREREWLDSGLRFPEQESEDITWHGVRLLGQGSGGRVGLWVATDENNTLTASLAVKDVLVDPHRLVSPIYWRDQLPREIAVQIRLDEVQAYDHNVHQYYGHRINLRNSRYRIFNEYCCLGAMDDVMRWYSMGWCVRRNLYQWRQMRLPEGPNRIRAFDAYREYKARGDGATPVMFTPDESDSNHESVERWQANLKANYDKMDALDNLEVYHDWEHDVVPEVIPESFIWKVFDKLADAYLMLHQGQADPVADWELPEDAGASAEDRELHWQEMIHQDGHFGNIFMKYIDGAHGEVDEGDENHENRRFAVTDAPFPILADFDMTFFDLATSDDDLKDNPLYHQFGGNASRVSGGARYAPETWRKFDRRNGQEPQRLSGKTDVWQLGSMMFRMVLNFVEGNYFNGPWLYMYDQRTSQWSKNLLLHLGAYTMEQLDAYMFSGQEPYEASDRYSPTLKDLIKHCLQYHPRDRLSMADVKAETSRYAGKDNPPLAHTSGGVLISVDKWTEAYEKGRSFNLDRDRGERKRKRQGE</sequence>
<dbReference type="EMBL" id="MU006344">
    <property type="protein sequence ID" value="KAF2845638.1"/>
    <property type="molecule type" value="Genomic_DNA"/>
</dbReference>
<evidence type="ECO:0000256" key="6">
    <source>
        <dbReference type="SAM" id="MobiDB-lite"/>
    </source>
</evidence>
<proteinExistence type="predicted"/>
<evidence type="ECO:0000313" key="9">
    <source>
        <dbReference type="Proteomes" id="UP000799423"/>
    </source>
</evidence>
<organism evidence="8 9">
    <name type="scientific">Plenodomus tracheiphilus IPT5</name>
    <dbReference type="NCBI Taxonomy" id="1408161"/>
    <lineage>
        <taxon>Eukaryota</taxon>
        <taxon>Fungi</taxon>
        <taxon>Dikarya</taxon>
        <taxon>Ascomycota</taxon>
        <taxon>Pezizomycotina</taxon>
        <taxon>Dothideomycetes</taxon>
        <taxon>Pleosporomycetidae</taxon>
        <taxon>Pleosporales</taxon>
        <taxon>Pleosporineae</taxon>
        <taxon>Leptosphaeriaceae</taxon>
        <taxon>Plenodomus</taxon>
    </lineage>
</organism>
<reference evidence="8" key="1">
    <citation type="submission" date="2020-01" db="EMBL/GenBank/DDBJ databases">
        <authorList>
            <consortium name="DOE Joint Genome Institute"/>
            <person name="Haridas S."/>
            <person name="Albert R."/>
            <person name="Binder M."/>
            <person name="Bloem J."/>
            <person name="Labutti K."/>
            <person name="Salamov A."/>
            <person name="Andreopoulos B."/>
            <person name="Baker S.E."/>
            <person name="Barry K."/>
            <person name="Bills G."/>
            <person name="Bluhm B.H."/>
            <person name="Cannon C."/>
            <person name="Castanera R."/>
            <person name="Culley D.E."/>
            <person name="Daum C."/>
            <person name="Ezra D."/>
            <person name="Gonzalez J.B."/>
            <person name="Henrissat B."/>
            <person name="Kuo A."/>
            <person name="Liang C."/>
            <person name="Lipzen A."/>
            <person name="Lutzoni F."/>
            <person name="Magnuson J."/>
            <person name="Mondo S."/>
            <person name="Nolan M."/>
            <person name="Ohm R."/>
            <person name="Pangilinan J."/>
            <person name="Park H.-J."/>
            <person name="Ramirez L."/>
            <person name="Alfaro M."/>
            <person name="Sun H."/>
            <person name="Tritt A."/>
            <person name="Yoshinaga Y."/>
            <person name="Zwiers L.-H."/>
            <person name="Turgeon B.G."/>
            <person name="Goodwin S.B."/>
            <person name="Spatafora J.W."/>
            <person name="Crous P.W."/>
            <person name="Grigoriev I.V."/>
        </authorList>
    </citation>
    <scope>NUCLEOTIDE SEQUENCE</scope>
    <source>
        <strain evidence="8">IPT5</strain>
    </source>
</reference>
<dbReference type="PANTHER" id="PTHR43671">
    <property type="entry name" value="SERINE/THREONINE-PROTEIN KINASE NEK"/>
    <property type="match status" value="1"/>
</dbReference>
<dbReference type="InterPro" id="IPR011009">
    <property type="entry name" value="Kinase-like_dom_sf"/>
</dbReference>
<evidence type="ECO:0000256" key="3">
    <source>
        <dbReference type="ARBA" id="ARBA00022741"/>
    </source>
</evidence>
<name>A0A6A7AU37_9PLEO</name>
<evidence type="ECO:0000256" key="1">
    <source>
        <dbReference type="ARBA" id="ARBA00012513"/>
    </source>
</evidence>
<keyword evidence="9" id="KW-1185">Reference proteome</keyword>
<dbReference type="GO" id="GO:0005524">
    <property type="term" value="F:ATP binding"/>
    <property type="evidence" value="ECO:0007669"/>
    <property type="project" value="UniProtKB-KW"/>
</dbReference>
<evidence type="ECO:0000313" key="8">
    <source>
        <dbReference type="EMBL" id="KAF2845638.1"/>
    </source>
</evidence>
<keyword evidence="5" id="KW-0067">ATP-binding</keyword>
<evidence type="ECO:0000259" key="7">
    <source>
        <dbReference type="PROSITE" id="PS50011"/>
    </source>
</evidence>
<evidence type="ECO:0000256" key="5">
    <source>
        <dbReference type="ARBA" id="ARBA00022840"/>
    </source>
</evidence>
<evidence type="ECO:0000256" key="4">
    <source>
        <dbReference type="ARBA" id="ARBA00022777"/>
    </source>
</evidence>
<accession>A0A6A7AU37</accession>
<feature type="domain" description="Protein kinase" evidence="7">
    <location>
        <begin position="185"/>
        <end position="650"/>
    </location>
</feature>
<keyword evidence="2" id="KW-0808">Transferase</keyword>
<dbReference type="Gene3D" id="1.10.510.10">
    <property type="entry name" value="Transferase(Phosphotransferase) domain 1"/>
    <property type="match status" value="1"/>
</dbReference>
<dbReference type="GO" id="GO:0004674">
    <property type="term" value="F:protein serine/threonine kinase activity"/>
    <property type="evidence" value="ECO:0007669"/>
    <property type="project" value="UniProtKB-EC"/>
</dbReference>
<dbReference type="AlphaFoldDB" id="A0A6A7AU37"/>
<dbReference type="InterPro" id="IPR000719">
    <property type="entry name" value="Prot_kinase_dom"/>
</dbReference>
<keyword evidence="3" id="KW-0547">Nucleotide-binding</keyword>
<dbReference type="InterPro" id="IPR050660">
    <property type="entry name" value="NEK_Ser/Thr_kinase"/>
</dbReference>
<keyword evidence="4" id="KW-0418">Kinase</keyword>